<dbReference type="EMBL" id="BTSX01000005">
    <property type="protein sequence ID" value="GMS98256.1"/>
    <property type="molecule type" value="Genomic_DNA"/>
</dbReference>
<evidence type="ECO:0000256" key="1">
    <source>
        <dbReference type="SAM" id="SignalP"/>
    </source>
</evidence>
<dbReference type="Proteomes" id="UP001432027">
    <property type="component" value="Unassembled WGS sequence"/>
</dbReference>
<gene>
    <name evidence="2" type="ORF">PENTCL1PPCAC_20431</name>
</gene>
<evidence type="ECO:0008006" key="4">
    <source>
        <dbReference type="Google" id="ProtNLM"/>
    </source>
</evidence>
<organism evidence="2 3">
    <name type="scientific">Pristionchus entomophagus</name>
    <dbReference type="NCBI Taxonomy" id="358040"/>
    <lineage>
        <taxon>Eukaryota</taxon>
        <taxon>Metazoa</taxon>
        <taxon>Ecdysozoa</taxon>
        <taxon>Nematoda</taxon>
        <taxon>Chromadorea</taxon>
        <taxon>Rhabditida</taxon>
        <taxon>Rhabditina</taxon>
        <taxon>Diplogasteromorpha</taxon>
        <taxon>Diplogasteroidea</taxon>
        <taxon>Neodiplogasteridae</taxon>
        <taxon>Pristionchus</taxon>
    </lineage>
</organism>
<feature type="chain" id="PRO_5043641286" description="C6 domain-containing protein" evidence="1">
    <location>
        <begin position="19"/>
        <end position="127"/>
    </location>
</feature>
<dbReference type="AlphaFoldDB" id="A0AAV5TVJ2"/>
<accession>A0AAV5TVJ2</accession>
<feature type="signal peptide" evidence="1">
    <location>
        <begin position="1"/>
        <end position="18"/>
    </location>
</feature>
<evidence type="ECO:0000313" key="3">
    <source>
        <dbReference type="Proteomes" id="UP001432027"/>
    </source>
</evidence>
<evidence type="ECO:0000313" key="2">
    <source>
        <dbReference type="EMBL" id="GMS98256.1"/>
    </source>
</evidence>
<name>A0AAV5TVJ2_9BILA</name>
<dbReference type="PANTHER" id="PTHR21629">
    <property type="entry name" value="C6 DOMAIN-CONTAINING PROTEIN"/>
    <property type="match status" value="1"/>
</dbReference>
<sequence>MPMRTTLLVVSLVAYSSGCIPMTPTSPGIPAMPSVEPCKRCTFDKLMPKATAPAVWAAPSIVETGGCAVGTFTCLSGDISYPFKRPDGTTATGDNGGAPDSMLVLTCSSNSEWTITQGVVISVTCEP</sequence>
<keyword evidence="1" id="KW-0732">Signal</keyword>
<dbReference type="PANTHER" id="PTHR21629:SF5">
    <property type="entry name" value="C6 DOMAIN-CONTAINING PROTEIN"/>
    <property type="match status" value="1"/>
</dbReference>
<proteinExistence type="predicted"/>
<protein>
    <recommendedName>
        <fullName evidence="4">C6 domain-containing protein</fullName>
    </recommendedName>
</protein>
<reference evidence="2" key="1">
    <citation type="submission" date="2023-10" db="EMBL/GenBank/DDBJ databases">
        <title>Genome assembly of Pristionchus species.</title>
        <authorList>
            <person name="Yoshida K."/>
            <person name="Sommer R.J."/>
        </authorList>
    </citation>
    <scope>NUCLEOTIDE SEQUENCE</scope>
    <source>
        <strain evidence="2">RS0144</strain>
    </source>
</reference>
<keyword evidence="3" id="KW-1185">Reference proteome</keyword>
<comment type="caution">
    <text evidence="2">The sequence shown here is derived from an EMBL/GenBank/DDBJ whole genome shotgun (WGS) entry which is preliminary data.</text>
</comment>